<comment type="caution">
    <text evidence="1">The sequence shown here is derived from an EMBL/GenBank/DDBJ whole genome shotgun (WGS) entry which is preliminary data.</text>
</comment>
<name>A0A226WNK7_CABSO</name>
<sequence>MQAGNAGSFHQKAAVTENDTATLDRRHCICIGETSGLISDVRTN</sequence>
<dbReference type="Proteomes" id="UP000214720">
    <property type="component" value="Unassembled WGS sequence"/>
</dbReference>
<accession>A0A226WNK7</accession>
<dbReference type="EMBL" id="MTHB01000262">
    <property type="protein sequence ID" value="OXC72762.1"/>
    <property type="molecule type" value="Genomic_DNA"/>
</dbReference>
<organism evidence="1 2">
    <name type="scientific">Caballeronia sordidicola</name>
    <name type="common">Burkholderia sordidicola</name>
    <dbReference type="NCBI Taxonomy" id="196367"/>
    <lineage>
        <taxon>Bacteria</taxon>
        <taxon>Pseudomonadati</taxon>
        <taxon>Pseudomonadota</taxon>
        <taxon>Betaproteobacteria</taxon>
        <taxon>Burkholderiales</taxon>
        <taxon>Burkholderiaceae</taxon>
        <taxon>Caballeronia</taxon>
    </lineage>
</organism>
<gene>
    <name evidence="1" type="ORF">BSU04_39640</name>
</gene>
<reference evidence="2" key="1">
    <citation type="submission" date="2017-01" db="EMBL/GenBank/DDBJ databases">
        <title>Genome Analysis of Deinococcus marmoris KOPRI26562.</title>
        <authorList>
            <person name="Kim J.H."/>
            <person name="Oh H.-M."/>
        </authorList>
    </citation>
    <scope>NUCLEOTIDE SEQUENCE [LARGE SCALE GENOMIC DNA]</scope>
    <source>
        <strain evidence="2">PAMC 26633</strain>
    </source>
</reference>
<dbReference type="AlphaFoldDB" id="A0A226WNK7"/>
<evidence type="ECO:0000313" key="2">
    <source>
        <dbReference type="Proteomes" id="UP000214720"/>
    </source>
</evidence>
<evidence type="ECO:0000313" key="1">
    <source>
        <dbReference type="EMBL" id="OXC72762.1"/>
    </source>
</evidence>
<protein>
    <submittedName>
        <fullName evidence="1">Uncharacterized protein</fullName>
    </submittedName>
</protein>
<proteinExistence type="predicted"/>